<sequence>MASSIYVSMLFLVFSFPLSLALPAVPALILPILKNNTAQQYYTTIEMGLPSTYVSAVIDLGAQYVWFNCDGFSSPSYRPIRCGSTKCKRAKGASCFEYCNHSTRPGCTNNTCGVGIRNPFRLLGEDGITVSSTDGKSFMSAFEAPDFLFSCSDSSFSEGVAGGTEGIAGLARTKTALHTQLTSAFKLPNKFALCMPSSSESFPGVIFLGGGSYYIFDHPTENPKDYSKSLISTPLINNPVNTATFAKREPSDEYFIRVKSISVNDKPVLFTSSLLSIDKKGVGGTKLSTITPHTVLHNTIYKALVSEFVRASALKKIKRVKPVAPFGACFSSRTIASSQTGPAVPVIDLVLQDKTSRWRIYGANSMVKVKKDVLCLGFVDGGLEPQTSIVLGGYQLENNLVEFDLTSSKLRFSNSLLLGNVTCSQNRSVGP</sequence>
<dbReference type="SUPFAM" id="SSF50630">
    <property type="entry name" value="Acid proteases"/>
    <property type="match status" value="1"/>
</dbReference>
<dbReference type="AlphaFoldDB" id="A0AA88QAU9"/>
<accession>A0AA88QAU9</accession>
<dbReference type="FunFam" id="2.40.70.10:FF:000041">
    <property type="entry name" value="Basic 7S globulin"/>
    <property type="match status" value="1"/>
</dbReference>
<organism evidence="7 8">
    <name type="scientific">Escallonia rubra</name>
    <dbReference type="NCBI Taxonomy" id="112253"/>
    <lineage>
        <taxon>Eukaryota</taxon>
        <taxon>Viridiplantae</taxon>
        <taxon>Streptophyta</taxon>
        <taxon>Embryophyta</taxon>
        <taxon>Tracheophyta</taxon>
        <taxon>Spermatophyta</taxon>
        <taxon>Magnoliopsida</taxon>
        <taxon>eudicotyledons</taxon>
        <taxon>Gunneridae</taxon>
        <taxon>Pentapetalae</taxon>
        <taxon>asterids</taxon>
        <taxon>campanulids</taxon>
        <taxon>Escalloniales</taxon>
        <taxon>Escalloniaceae</taxon>
        <taxon>Escallonia</taxon>
    </lineage>
</organism>
<evidence type="ECO:0000256" key="4">
    <source>
        <dbReference type="ARBA" id="ARBA00022729"/>
    </source>
</evidence>
<dbReference type="PANTHER" id="PTHR47965:SF68">
    <property type="entry name" value="BASIC 7S GLOBULIN-LIKE"/>
    <property type="match status" value="1"/>
</dbReference>
<dbReference type="Pfam" id="PF14541">
    <property type="entry name" value="TAXi_C"/>
    <property type="match status" value="1"/>
</dbReference>
<name>A0AA88QAU9_9ASTE</name>
<feature type="chain" id="PRO_5041721907" description="Peptidase A1 domain-containing protein" evidence="5">
    <location>
        <begin position="22"/>
        <end position="431"/>
    </location>
</feature>
<keyword evidence="4 5" id="KW-0732">Signal</keyword>
<dbReference type="InterPro" id="IPR033868">
    <property type="entry name" value="Xylanase_inhibitor_I-like"/>
</dbReference>
<dbReference type="InterPro" id="IPR001461">
    <property type="entry name" value="Aspartic_peptidase_A1"/>
</dbReference>
<comment type="similarity">
    <text evidence="2">Belongs to the peptidase A1 family.</text>
</comment>
<evidence type="ECO:0000259" key="6">
    <source>
        <dbReference type="PROSITE" id="PS51767"/>
    </source>
</evidence>
<comment type="subcellular location">
    <subcellularLocation>
        <location evidence="1">Secreted</location>
        <location evidence="1">Extracellular space</location>
    </subcellularLocation>
</comment>
<reference evidence="7" key="1">
    <citation type="submission" date="2022-12" db="EMBL/GenBank/DDBJ databases">
        <title>Draft genome assemblies for two species of Escallonia (Escalloniales).</title>
        <authorList>
            <person name="Chanderbali A."/>
            <person name="Dervinis C."/>
            <person name="Anghel I."/>
            <person name="Soltis D."/>
            <person name="Soltis P."/>
            <person name="Zapata F."/>
        </authorList>
    </citation>
    <scope>NUCLEOTIDE SEQUENCE</scope>
    <source>
        <strain evidence="7">UCBG92.1500</strain>
        <tissue evidence="7">Leaf</tissue>
    </source>
</reference>
<evidence type="ECO:0000256" key="1">
    <source>
        <dbReference type="ARBA" id="ARBA00004239"/>
    </source>
</evidence>
<dbReference type="InterPro" id="IPR032861">
    <property type="entry name" value="TAXi_N"/>
</dbReference>
<dbReference type="PANTHER" id="PTHR47965">
    <property type="entry name" value="ASPARTYL PROTEASE-RELATED"/>
    <property type="match status" value="1"/>
</dbReference>
<evidence type="ECO:0000256" key="5">
    <source>
        <dbReference type="SAM" id="SignalP"/>
    </source>
</evidence>
<dbReference type="CDD" id="cd05489">
    <property type="entry name" value="xylanase_inhibitor_I_like"/>
    <property type="match status" value="1"/>
</dbReference>
<evidence type="ECO:0000313" key="8">
    <source>
        <dbReference type="Proteomes" id="UP001187471"/>
    </source>
</evidence>
<protein>
    <recommendedName>
        <fullName evidence="6">Peptidase A1 domain-containing protein</fullName>
    </recommendedName>
</protein>
<dbReference type="EMBL" id="JAVXUO010003084">
    <property type="protein sequence ID" value="KAK2966874.1"/>
    <property type="molecule type" value="Genomic_DNA"/>
</dbReference>
<dbReference type="InterPro" id="IPR021109">
    <property type="entry name" value="Peptidase_aspartic_dom_sf"/>
</dbReference>
<proteinExistence type="inferred from homology"/>
<feature type="domain" description="Peptidase A1" evidence="6">
    <location>
        <begin position="41"/>
        <end position="413"/>
    </location>
</feature>
<comment type="caution">
    <text evidence="7">The sequence shown here is derived from an EMBL/GenBank/DDBJ whole genome shotgun (WGS) entry which is preliminary data.</text>
</comment>
<keyword evidence="3" id="KW-0964">Secreted</keyword>
<keyword evidence="8" id="KW-1185">Reference proteome</keyword>
<evidence type="ECO:0000313" key="7">
    <source>
        <dbReference type="EMBL" id="KAK2966874.1"/>
    </source>
</evidence>
<dbReference type="Proteomes" id="UP001187471">
    <property type="component" value="Unassembled WGS sequence"/>
</dbReference>
<feature type="signal peptide" evidence="5">
    <location>
        <begin position="1"/>
        <end position="21"/>
    </location>
</feature>
<dbReference type="PROSITE" id="PS51767">
    <property type="entry name" value="PEPTIDASE_A1"/>
    <property type="match status" value="1"/>
</dbReference>
<dbReference type="InterPro" id="IPR032799">
    <property type="entry name" value="TAXi_C"/>
</dbReference>
<dbReference type="InterPro" id="IPR033121">
    <property type="entry name" value="PEPTIDASE_A1"/>
</dbReference>
<dbReference type="GO" id="GO:0005576">
    <property type="term" value="C:extracellular region"/>
    <property type="evidence" value="ECO:0007669"/>
    <property type="project" value="UniProtKB-SubCell"/>
</dbReference>
<evidence type="ECO:0000256" key="3">
    <source>
        <dbReference type="ARBA" id="ARBA00022525"/>
    </source>
</evidence>
<dbReference type="GO" id="GO:0006508">
    <property type="term" value="P:proteolysis"/>
    <property type="evidence" value="ECO:0007669"/>
    <property type="project" value="InterPro"/>
</dbReference>
<gene>
    <name evidence="7" type="ORF">RJ640_028884</name>
</gene>
<evidence type="ECO:0000256" key="2">
    <source>
        <dbReference type="ARBA" id="ARBA00007447"/>
    </source>
</evidence>
<dbReference type="Gene3D" id="2.40.70.10">
    <property type="entry name" value="Acid Proteases"/>
    <property type="match status" value="2"/>
</dbReference>
<dbReference type="GO" id="GO:0004190">
    <property type="term" value="F:aspartic-type endopeptidase activity"/>
    <property type="evidence" value="ECO:0007669"/>
    <property type="project" value="InterPro"/>
</dbReference>
<dbReference type="Pfam" id="PF14543">
    <property type="entry name" value="TAXi_N"/>
    <property type="match status" value="1"/>
</dbReference>